<dbReference type="SUPFAM" id="SSF54495">
    <property type="entry name" value="UBC-like"/>
    <property type="match status" value="1"/>
</dbReference>
<dbReference type="PANTHER" id="PTHR24067">
    <property type="entry name" value="UBIQUITIN-CONJUGATING ENZYME E2"/>
    <property type="match status" value="1"/>
</dbReference>
<proteinExistence type="predicted"/>
<feature type="domain" description="UBC core" evidence="2">
    <location>
        <begin position="20"/>
        <end position="176"/>
    </location>
</feature>
<dbReference type="InterPro" id="IPR016135">
    <property type="entry name" value="UBQ-conjugating_enzyme/RWD"/>
</dbReference>
<feature type="region of interest" description="Disordered" evidence="1">
    <location>
        <begin position="243"/>
        <end position="275"/>
    </location>
</feature>
<protein>
    <submittedName>
        <fullName evidence="3">Ubiquitin-conjugating enzyme E2 Z-like protein</fullName>
    </submittedName>
</protein>
<dbReference type="SMART" id="SM00212">
    <property type="entry name" value="UBCc"/>
    <property type="match status" value="1"/>
</dbReference>
<accession>A0A443SD62</accession>
<dbReference type="PROSITE" id="PS50127">
    <property type="entry name" value="UBC_2"/>
    <property type="match status" value="1"/>
</dbReference>
<dbReference type="Pfam" id="PF00179">
    <property type="entry name" value="UQ_con"/>
    <property type="match status" value="1"/>
</dbReference>
<comment type="caution">
    <text evidence="3">The sequence shown here is derived from an EMBL/GenBank/DDBJ whole genome shotgun (WGS) entry which is preliminary data.</text>
</comment>
<evidence type="ECO:0000259" key="2">
    <source>
        <dbReference type="PROSITE" id="PS50127"/>
    </source>
</evidence>
<sequence>MEWNPDRIWKTENASTMTPVALKRIKLDLADLKKVPLPDIHLHIKDADISKVYVLMEGPTETPYEGGMFYIRIQFPRNYPFSPPMVLLETTGGGNRCHYHRNMFPNGKICITILNTVENLGWSSAMNLSNALVAVQSLFSEYSKEWSPLGVNVAHVKEFRELHFSSIREQVLDVAICGMVEDRYGDATYMPDELKKKMHELFAKNYKKFEDYVRKQAPKQGQLNASNTQYNWKSIWERLKALKKGIQDPPLGPKKEDKQKKEDMEPKEEEKRENT</sequence>
<dbReference type="OrthoDB" id="6600758at2759"/>
<name>A0A443SD62_9ACAR</name>
<dbReference type="InterPro" id="IPR050113">
    <property type="entry name" value="Ub_conjugating_enzyme"/>
</dbReference>
<dbReference type="STRING" id="299467.A0A443SD62"/>
<dbReference type="VEuPathDB" id="VectorBase:LDEU006588"/>
<evidence type="ECO:0000313" key="3">
    <source>
        <dbReference type="EMBL" id="RWS25450.1"/>
    </source>
</evidence>
<dbReference type="Proteomes" id="UP000288716">
    <property type="component" value="Unassembled WGS sequence"/>
</dbReference>
<gene>
    <name evidence="3" type="ORF">B4U80_13078</name>
</gene>
<dbReference type="AlphaFoldDB" id="A0A443SD62"/>
<organism evidence="3 4">
    <name type="scientific">Leptotrombidium deliense</name>
    <dbReference type="NCBI Taxonomy" id="299467"/>
    <lineage>
        <taxon>Eukaryota</taxon>
        <taxon>Metazoa</taxon>
        <taxon>Ecdysozoa</taxon>
        <taxon>Arthropoda</taxon>
        <taxon>Chelicerata</taxon>
        <taxon>Arachnida</taxon>
        <taxon>Acari</taxon>
        <taxon>Acariformes</taxon>
        <taxon>Trombidiformes</taxon>
        <taxon>Prostigmata</taxon>
        <taxon>Anystina</taxon>
        <taxon>Parasitengona</taxon>
        <taxon>Trombiculoidea</taxon>
        <taxon>Trombiculidae</taxon>
        <taxon>Leptotrombidium</taxon>
    </lineage>
</organism>
<keyword evidence="4" id="KW-1185">Reference proteome</keyword>
<reference evidence="3 4" key="1">
    <citation type="journal article" date="2018" name="Gigascience">
        <title>Genomes of trombidid mites reveal novel predicted allergens and laterally-transferred genes associated with secondary metabolism.</title>
        <authorList>
            <person name="Dong X."/>
            <person name="Chaisiri K."/>
            <person name="Xia D."/>
            <person name="Armstrong S.D."/>
            <person name="Fang Y."/>
            <person name="Donnelly M.J."/>
            <person name="Kadowaki T."/>
            <person name="McGarry J.W."/>
            <person name="Darby A.C."/>
            <person name="Makepeace B.L."/>
        </authorList>
    </citation>
    <scope>NUCLEOTIDE SEQUENCE [LARGE SCALE GENOMIC DNA]</scope>
    <source>
        <strain evidence="3">UoL-UT</strain>
    </source>
</reference>
<evidence type="ECO:0000313" key="4">
    <source>
        <dbReference type="Proteomes" id="UP000288716"/>
    </source>
</evidence>
<dbReference type="EMBL" id="NCKV01003698">
    <property type="protein sequence ID" value="RWS25450.1"/>
    <property type="molecule type" value="Genomic_DNA"/>
</dbReference>
<dbReference type="Gene3D" id="3.10.110.10">
    <property type="entry name" value="Ubiquitin Conjugating Enzyme"/>
    <property type="match status" value="1"/>
</dbReference>
<feature type="compositionally biased region" description="Basic and acidic residues" evidence="1">
    <location>
        <begin position="253"/>
        <end position="275"/>
    </location>
</feature>
<evidence type="ECO:0000256" key="1">
    <source>
        <dbReference type="SAM" id="MobiDB-lite"/>
    </source>
</evidence>
<dbReference type="InterPro" id="IPR000608">
    <property type="entry name" value="UBC"/>
</dbReference>